<evidence type="ECO:0000256" key="6">
    <source>
        <dbReference type="RuleBase" id="RU004335"/>
    </source>
</evidence>
<dbReference type="InterPro" id="IPR017853">
    <property type="entry name" value="GH"/>
</dbReference>
<dbReference type="InterPro" id="IPR000490">
    <property type="entry name" value="Glyco_hydro_17"/>
</dbReference>
<evidence type="ECO:0000259" key="7">
    <source>
        <dbReference type="SMART" id="SM00768"/>
    </source>
</evidence>
<dbReference type="SUPFAM" id="SSF51445">
    <property type="entry name" value="(Trans)glycosidases"/>
    <property type="match status" value="1"/>
</dbReference>
<evidence type="ECO:0000256" key="1">
    <source>
        <dbReference type="ARBA" id="ARBA00008773"/>
    </source>
</evidence>
<keyword evidence="4" id="KW-1015">Disulfide bond</keyword>
<keyword evidence="2" id="KW-0732">Signal</keyword>
<feature type="domain" description="X8" evidence="7">
    <location>
        <begin position="363"/>
        <end position="454"/>
    </location>
</feature>
<keyword evidence="9" id="KW-1185">Reference proteome</keyword>
<name>A0AAV1EGM1_OLDCO</name>
<protein>
    <submittedName>
        <fullName evidence="8">OLC1v1020303C1</fullName>
    </submittedName>
</protein>
<dbReference type="EMBL" id="OX459126">
    <property type="protein sequence ID" value="CAI9118703.1"/>
    <property type="molecule type" value="Genomic_DNA"/>
</dbReference>
<dbReference type="PANTHER" id="PTHR32227">
    <property type="entry name" value="GLUCAN ENDO-1,3-BETA-GLUCOSIDASE BG1-RELATED-RELATED"/>
    <property type="match status" value="1"/>
</dbReference>
<keyword evidence="3" id="KW-0378">Hydrolase</keyword>
<dbReference type="GO" id="GO:0004553">
    <property type="term" value="F:hydrolase activity, hydrolyzing O-glycosyl compounds"/>
    <property type="evidence" value="ECO:0007669"/>
    <property type="project" value="InterPro"/>
</dbReference>
<evidence type="ECO:0000256" key="2">
    <source>
        <dbReference type="ARBA" id="ARBA00022729"/>
    </source>
</evidence>
<dbReference type="GO" id="GO:0005975">
    <property type="term" value="P:carbohydrate metabolic process"/>
    <property type="evidence" value="ECO:0007669"/>
    <property type="project" value="InterPro"/>
</dbReference>
<comment type="similarity">
    <text evidence="1 6">Belongs to the glycosyl hydrolase 17 family.</text>
</comment>
<evidence type="ECO:0000313" key="8">
    <source>
        <dbReference type="EMBL" id="CAI9118703.1"/>
    </source>
</evidence>
<sequence>MNHINFLVCSTYIFLTTLLAEGYLGINWGRVATQRMIPSMVVDMLLQNSINDVKVFSFSSNVLEPIGGTNISLAVTMPNEEFEFITDLDNANKWINLKFIKYKTFNVNFKYLYIGFQPLSTKFGPIIYNTTADVLERMQKALVKEKLGITATMSHYTDILNYETLKKPSMAEFKPDLKNILSRICKTLQSSNSTFGIDIFTILNVQEHFNNVTEFAFFDNNSTFRIQDGNLTYTNAFEAMYDSTVWALEKLGFPDLPVSVGATGWPTDGTEESTPENAQRYLQGLANFLMSNKGTPKRPGISIDAYIHNLADENSVRTLSGNFTRHFGIYKFDGTPKFNLDLQGKQRPVMPVSAIGITHMPTRWCILDVLKIDSDKIPYETLDRFYNSSCKRADCTPMSPGGSCASLKYPLNYSFAFNIAFQATSQKVQGNSSCDFGGYGVIVADDPSTGKCIFPVEIIPAETSNFLGQRTSSSQPVGIRPSSSSLTVILQFLFILLFTLAL</sequence>
<proteinExistence type="inferred from homology"/>
<reference evidence="8" key="1">
    <citation type="submission" date="2023-03" db="EMBL/GenBank/DDBJ databases">
        <authorList>
            <person name="Julca I."/>
        </authorList>
    </citation>
    <scope>NUCLEOTIDE SEQUENCE</scope>
</reference>
<evidence type="ECO:0000256" key="4">
    <source>
        <dbReference type="ARBA" id="ARBA00023157"/>
    </source>
</evidence>
<organism evidence="8 9">
    <name type="scientific">Oldenlandia corymbosa var. corymbosa</name>
    <dbReference type="NCBI Taxonomy" id="529605"/>
    <lineage>
        <taxon>Eukaryota</taxon>
        <taxon>Viridiplantae</taxon>
        <taxon>Streptophyta</taxon>
        <taxon>Embryophyta</taxon>
        <taxon>Tracheophyta</taxon>
        <taxon>Spermatophyta</taxon>
        <taxon>Magnoliopsida</taxon>
        <taxon>eudicotyledons</taxon>
        <taxon>Gunneridae</taxon>
        <taxon>Pentapetalae</taxon>
        <taxon>asterids</taxon>
        <taxon>lamiids</taxon>
        <taxon>Gentianales</taxon>
        <taxon>Rubiaceae</taxon>
        <taxon>Rubioideae</taxon>
        <taxon>Spermacoceae</taxon>
        <taxon>Hedyotis-Oldenlandia complex</taxon>
        <taxon>Oldenlandia</taxon>
    </lineage>
</organism>
<accession>A0AAV1EGM1</accession>
<gene>
    <name evidence="8" type="ORF">OLC1_LOCUS24510</name>
</gene>
<evidence type="ECO:0000313" key="9">
    <source>
        <dbReference type="Proteomes" id="UP001161247"/>
    </source>
</evidence>
<dbReference type="Gene3D" id="3.20.20.80">
    <property type="entry name" value="Glycosidases"/>
    <property type="match status" value="1"/>
</dbReference>
<dbReference type="InterPro" id="IPR044965">
    <property type="entry name" value="Glyco_hydro_17_plant"/>
</dbReference>
<dbReference type="SMART" id="SM00768">
    <property type="entry name" value="X8"/>
    <property type="match status" value="1"/>
</dbReference>
<evidence type="ECO:0000256" key="5">
    <source>
        <dbReference type="ARBA" id="ARBA00023295"/>
    </source>
</evidence>
<keyword evidence="5" id="KW-0326">Glycosidase</keyword>
<evidence type="ECO:0000256" key="3">
    <source>
        <dbReference type="ARBA" id="ARBA00022801"/>
    </source>
</evidence>
<dbReference type="Pfam" id="PF00332">
    <property type="entry name" value="Glyco_hydro_17"/>
    <property type="match status" value="1"/>
</dbReference>
<dbReference type="Proteomes" id="UP001161247">
    <property type="component" value="Chromosome 9"/>
</dbReference>
<dbReference type="AlphaFoldDB" id="A0AAV1EGM1"/>
<dbReference type="InterPro" id="IPR012946">
    <property type="entry name" value="X8"/>
</dbReference>